<dbReference type="AlphaFoldDB" id="A0AAD2GYJ1"/>
<proteinExistence type="predicted"/>
<sequence length="135" mass="13791">GCSDSCPWSRALTTSSKVEFFFLPSPSFPTKGVGNNPLALLGGFTAVSGTLGSLTASPALGPRFSVADLSTLPEGFGALSTGPRAISASTDEFSGAFALVAERSTRSLDRACASRPAKTGMVIDPTLRESLSITS</sequence>
<dbReference type="EMBL" id="CAVNYO010000108">
    <property type="protein sequence ID" value="CAK5266278.1"/>
    <property type="molecule type" value="Genomic_DNA"/>
</dbReference>
<keyword evidence="2" id="KW-1185">Reference proteome</keyword>
<comment type="caution">
    <text evidence="1">The sequence shown here is derived from an EMBL/GenBank/DDBJ whole genome shotgun (WGS) entry which is preliminary data.</text>
</comment>
<evidence type="ECO:0000313" key="2">
    <source>
        <dbReference type="Proteomes" id="UP001295794"/>
    </source>
</evidence>
<dbReference type="Proteomes" id="UP001295794">
    <property type="component" value="Unassembled WGS sequence"/>
</dbReference>
<name>A0AAD2GYJ1_9AGAR</name>
<gene>
    <name evidence="1" type="ORF">MYCIT1_LOCUS7953</name>
</gene>
<accession>A0AAD2GYJ1</accession>
<reference evidence="1" key="1">
    <citation type="submission" date="2023-11" db="EMBL/GenBank/DDBJ databases">
        <authorList>
            <person name="De Vega J J."/>
            <person name="De Vega J J."/>
        </authorList>
    </citation>
    <scope>NUCLEOTIDE SEQUENCE</scope>
</reference>
<evidence type="ECO:0000313" key="1">
    <source>
        <dbReference type="EMBL" id="CAK5266278.1"/>
    </source>
</evidence>
<feature type="non-terminal residue" evidence="1">
    <location>
        <position position="1"/>
    </location>
</feature>
<protein>
    <submittedName>
        <fullName evidence="1">Uncharacterized protein</fullName>
    </submittedName>
</protein>
<organism evidence="1 2">
    <name type="scientific">Mycena citricolor</name>
    <dbReference type="NCBI Taxonomy" id="2018698"/>
    <lineage>
        <taxon>Eukaryota</taxon>
        <taxon>Fungi</taxon>
        <taxon>Dikarya</taxon>
        <taxon>Basidiomycota</taxon>
        <taxon>Agaricomycotina</taxon>
        <taxon>Agaricomycetes</taxon>
        <taxon>Agaricomycetidae</taxon>
        <taxon>Agaricales</taxon>
        <taxon>Marasmiineae</taxon>
        <taxon>Mycenaceae</taxon>
        <taxon>Mycena</taxon>
    </lineage>
</organism>